<dbReference type="PANTHER" id="PTHR38431:SF1">
    <property type="entry name" value="BLL2305 PROTEIN"/>
    <property type="match status" value="1"/>
</dbReference>
<dbReference type="InterPro" id="IPR041657">
    <property type="entry name" value="HTH_17"/>
</dbReference>
<dbReference type="eggNOG" id="COG1910">
    <property type="taxonomic scope" value="Bacteria"/>
</dbReference>
<evidence type="ECO:0000313" key="4">
    <source>
        <dbReference type="Proteomes" id="UP000023430"/>
    </source>
</evidence>
<dbReference type="GO" id="GO:0003677">
    <property type="term" value="F:DNA binding"/>
    <property type="evidence" value="ECO:0007669"/>
    <property type="project" value="InterPro"/>
</dbReference>
<protein>
    <submittedName>
        <fullName evidence="3">Excisionase</fullName>
    </submittedName>
</protein>
<organism evidence="3 4">
    <name type="scientific">Roseivivax isoporae LMG 25204</name>
    <dbReference type="NCBI Taxonomy" id="1449351"/>
    <lineage>
        <taxon>Bacteria</taxon>
        <taxon>Pseudomonadati</taxon>
        <taxon>Pseudomonadota</taxon>
        <taxon>Alphaproteobacteria</taxon>
        <taxon>Rhodobacterales</taxon>
        <taxon>Roseobacteraceae</taxon>
        <taxon>Roseivivax</taxon>
    </lineage>
</organism>
<evidence type="ECO:0000259" key="2">
    <source>
        <dbReference type="Pfam" id="PF12728"/>
    </source>
</evidence>
<dbReference type="SUPFAM" id="SSF53850">
    <property type="entry name" value="Periplasmic binding protein-like II"/>
    <property type="match status" value="1"/>
</dbReference>
<dbReference type="EMBL" id="JAME01000026">
    <property type="protein sequence ID" value="ETX27872.1"/>
    <property type="molecule type" value="Genomic_DNA"/>
</dbReference>
<dbReference type="STRING" id="1449351.RISW2_11095"/>
<reference evidence="3 4" key="1">
    <citation type="submission" date="2014-01" db="EMBL/GenBank/DDBJ databases">
        <title>Roseivivax isoporae LMG 25204 Genome Sequencing.</title>
        <authorList>
            <person name="Lai Q."/>
            <person name="Li G."/>
            <person name="Shao Z."/>
        </authorList>
    </citation>
    <scope>NUCLEOTIDE SEQUENCE [LARGE SCALE GENOMIC DNA]</scope>
    <source>
        <strain evidence="3 4">LMG 25204</strain>
    </source>
</reference>
<dbReference type="OrthoDB" id="9805928at2"/>
<gene>
    <name evidence="3" type="ORF">RISW2_11095</name>
</gene>
<keyword evidence="4" id="KW-1185">Reference proteome</keyword>
<comment type="caution">
    <text evidence="3">The sequence shown here is derived from an EMBL/GenBank/DDBJ whole genome shotgun (WGS) entry which is preliminary data.</text>
</comment>
<dbReference type="Proteomes" id="UP000023430">
    <property type="component" value="Unassembled WGS sequence"/>
</dbReference>
<dbReference type="Gene3D" id="3.40.190.10">
    <property type="entry name" value="Periplasmic binding protein-like II"/>
    <property type="match status" value="1"/>
</dbReference>
<accession>X7F4M0</accession>
<dbReference type="NCBIfam" id="TIGR01764">
    <property type="entry name" value="excise"/>
    <property type="match status" value="1"/>
</dbReference>
<dbReference type="Pfam" id="PF12727">
    <property type="entry name" value="PBP_like"/>
    <property type="match status" value="1"/>
</dbReference>
<feature type="domain" description="PBP" evidence="1">
    <location>
        <begin position="88"/>
        <end position="269"/>
    </location>
</feature>
<dbReference type="RefSeq" id="WP_043773127.1">
    <property type="nucleotide sequence ID" value="NZ_JAME01000026.1"/>
</dbReference>
<evidence type="ECO:0000259" key="1">
    <source>
        <dbReference type="Pfam" id="PF12727"/>
    </source>
</evidence>
<dbReference type="InterPro" id="IPR010093">
    <property type="entry name" value="SinI_DNA-bd"/>
</dbReference>
<dbReference type="InterPro" id="IPR024370">
    <property type="entry name" value="PBP_domain"/>
</dbReference>
<dbReference type="AlphaFoldDB" id="X7F4M0"/>
<proteinExistence type="predicted"/>
<evidence type="ECO:0000313" key="3">
    <source>
        <dbReference type="EMBL" id="ETX27872.1"/>
    </source>
</evidence>
<dbReference type="PATRIC" id="fig|1449351.3.peg.3275"/>
<sequence length="296" mass="32104">MTEETREFLTVRELAELLRIRERKVYDLAASGEVPVSRVTGKLLFPERAIRDWIASGSSGGETVRAPAIRPPEVLLGSHDPLLEWAVRQSRAGLAMRCEGSLDGLSRFAAGEGVATGLHLRDPETGDWNTARVAQAFSGRDVVLVAWTRRSRGIVWRSGGGAPIRSVADLAGRRVVPRAPETGTQTLFDDLLAREGLTPGALKLTDTAPTENDAVMAVAQGAADATFGLEAVARLFGLDFLPVVEERFDLLVDRRAWFDPPLQRLFAFCRSDSFGAHAADIAGCDTAELGQVRWNA</sequence>
<dbReference type="Pfam" id="PF12728">
    <property type="entry name" value="HTH_17"/>
    <property type="match status" value="1"/>
</dbReference>
<name>X7F4M0_9RHOB</name>
<dbReference type="PANTHER" id="PTHR38431">
    <property type="entry name" value="BLL2305 PROTEIN"/>
    <property type="match status" value="1"/>
</dbReference>
<feature type="domain" description="Helix-turn-helix" evidence="2">
    <location>
        <begin position="8"/>
        <end position="57"/>
    </location>
</feature>